<protein>
    <submittedName>
        <fullName evidence="9">Methylated-DNA--[protein]-cysteine S-methyltransferase</fullName>
        <ecNumber evidence="9">2.1.1.63</ecNumber>
    </submittedName>
</protein>
<dbReference type="Gene3D" id="3.30.160.70">
    <property type="entry name" value="Methylated DNA-protein cysteine methyltransferase domain"/>
    <property type="match status" value="1"/>
</dbReference>
<dbReference type="InterPro" id="IPR036631">
    <property type="entry name" value="MGMT_N_sf"/>
</dbReference>
<evidence type="ECO:0000256" key="3">
    <source>
        <dbReference type="ARBA" id="ARBA00022679"/>
    </source>
</evidence>
<proteinExistence type="predicted"/>
<dbReference type="PANTHER" id="PTHR10815">
    <property type="entry name" value="METHYLATED-DNA--PROTEIN-CYSTEINE METHYLTRANSFERASE"/>
    <property type="match status" value="1"/>
</dbReference>
<evidence type="ECO:0000259" key="7">
    <source>
        <dbReference type="Pfam" id="PF01035"/>
    </source>
</evidence>
<evidence type="ECO:0000256" key="6">
    <source>
        <dbReference type="ARBA" id="ARBA00049348"/>
    </source>
</evidence>
<sequence>MDNKTSLLIEEDPRWEGGNNTDIYFAVGECYLGTILVAQSIKGICAISLGNDPDKLVRDLQDRFPNANLMGNDRLYEQLVARVVGFLENPEMDLQLPLDIQGTAFQKRVWAALQDIPAGATVSYTDIAEKIGSPKSVRAVAGACGANLLAVAIPCHRVVRRDGSLSGYRWGVNIKRQLIDRETRISSCKS</sequence>
<dbReference type="GO" id="GO:0032259">
    <property type="term" value="P:methylation"/>
    <property type="evidence" value="ECO:0007669"/>
    <property type="project" value="UniProtKB-KW"/>
</dbReference>
<name>A0ABT3N1C6_9GAMM</name>
<dbReference type="EC" id="2.1.1.63" evidence="9"/>
<dbReference type="PROSITE" id="PS00374">
    <property type="entry name" value="MGMT"/>
    <property type="match status" value="1"/>
</dbReference>
<feature type="domain" description="Methylated-DNA-[protein]-cysteine S-methyltransferase DNA binding" evidence="7">
    <location>
        <begin position="104"/>
        <end position="183"/>
    </location>
</feature>
<dbReference type="Pfam" id="PF01035">
    <property type="entry name" value="DNA_binding_1"/>
    <property type="match status" value="1"/>
</dbReference>
<organism evidence="9 10">
    <name type="scientific">Endozoicomonas gorgoniicola</name>
    <dbReference type="NCBI Taxonomy" id="1234144"/>
    <lineage>
        <taxon>Bacteria</taxon>
        <taxon>Pseudomonadati</taxon>
        <taxon>Pseudomonadota</taxon>
        <taxon>Gammaproteobacteria</taxon>
        <taxon>Oceanospirillales</taxon>
        <taxon>Endozoicomonadaceae</taxon>
        <taxon>Endozoicomonas</taxon>
    </lineage>
</organism>
<dbReference type="RefSeq" id="WP_262565186.1">
    <property type="nucleotide sequence ID" value="NZ_JAPFCC010000001.1"/>
</dbReference>
<evidence type="ECO:0000256" key="5">
    <source>
        <dbReference type="ARBA" id="ARBA00023204"/>
    </source>
</evidence>
<dbReference type="Proteomes" id="UP001209854">
    <property type="component" value="Unassembled WGS sequence"/>
</dbReference>
<keyword evidence="5" id="KW-0234">DNA repair</keyword>
<dbReference type="EMBL" id="JAPFCC010000001">
    <property type="protein sequence ID" value="MCW7555429.1"/>
    <property type="molecule type" value="Genomic_DNA"/>
</dbReference>
<dbReference type="InterPro" id="IPR001497">
    <property type="entry name" value="MethylDNA_cys_MeTrfase_AS"/>
</dbReference>
<evidence type="ECO:0000313" key="9">
    <source>
        <dbReference type="EMBL" id="MCW7555429.1"/>
    </source>
</evidence>
<evidence type="ECO:0000256" key="4">
    <source>
        <dbReference type="ARBA" id="ARBA00022763"/>
    </source>
</evidence>
<comment type="catalytic activity">
    <reaction evidence="1">
        <text>a 4-O-methyl-thymidine in DNA + L-cysteinyl-[protein] = a thymidine in DNA + S-methyl-L-cysteinyl-[protein]</text>
        <dbReference type="Rhea" id="RHEA:53428"/>
        <dbReference type="Rhea" id="RHEA-COMP:10131"/>
        <dbReference type="Rhea" id="RHEA-COMP:10132"/>
        <dbReference type="Rhea" id="RHEA-COMP:13555"/>
        <dbReference type="Rhea" id="RHEA-COMP:13556"/>
        <dbReference type="ChEBI" id="CHEBI:29950"/>
        <dbReference type="ChEBI" id="CHEBI:82612"/>
        <dbReference type="ChEBI" id="CHEBI:137386"/>
        <dbReference type="ChEBI" id="CHEBI:137387"/>
        <dbReference type="EC" id="2.1.1.63"/>
    </reaction>
</comment>
<dbReference type="NCBIfam" id="TIGR00589">
    <property type="entry name" value="ogt"/>
    <property type="match status" value="1"/>
</dbReference>
<evidence type="ECO:0000259" key="8">
    <source>
        <dbReference type="Pfam" id="PF02870"/>
    </source>
</evidence>
<evidence type="ECO:0000313" key="10">
    <source>
        <dbReference type="Proteomes" id="UP001209854"/>
    </source>
</evidence>
<dbReference type="GO" id="GO:0003908">
    <property type="term" value="F:methylated-DNA-[protein]-cysteine S-methyltransferase activity"/>
    <property type="evidence" value="ECO:0007669"/>
    <property type="project" value="UniProtKB-EC"/>
</dbReference>
<dbReference type="SUPFAM" id="SSF53155">
    <property type="entry name" value="Methylated DNA-protein cysteine methyltransferase domain"/>
    <property type="match status" value="1"/>
</dbReference>
<dbReference type="PANTHER" id="PTHR10815:SF14">
    <property type="entry name" value="BIFUNCTIONAL TRANSCRIPTIONAL ACTIVATOR_DNA REPAIR ENZYME ADA"/>
    <property type="match status" value="1"/>
</dbReference>
<dbReference type="InterPro" id="IPR014048">
    <property type="entry name" value="MethylDNA_cys_MeTrfase_DNA-bd"/>
</dbReference>
<dbReference type="Pfam" id="PF02870">
    <property type="entry name" value="Methyltransf_1N"/>
    <property type="match status" value="1"/>
</dbReference>
<dbReference type="InterPro" id="IPR036388">
    <property type="entry name" value="WH-like_DNA-bd_sf"/>
</dbReference>
<keyword evidence="10" id="KW-1185">Reference proteome</keyword>
<comment type="catalytic activity">
    <reaction evidence="6">
        <text>a 6-O-methyl-2'-deoxyguanosine in DNA + L-cysteinyl-[protein] = S-methyl-L-cysteinyl-[protein] + a 2'-deoxyguanosine in DNA</text>
        <dbReference type="Rhea" id="RHEA:24000"/>
        <dbReference type="Rhea" id="RHEA-COMP:10131"/>
        <dbReference type="Rhea" id="RHEA-COMP:10132"/>
        <dbReference type="Rhea" id="RHEA-COMP:11367"/>
        <dbReference type="Rhea" id="RHEA-COMP:11368"/>
        <dbReference type="ChEBI" id="CHEBI:29950"/>
        <dbReference type="ChEBI" id="CHEBI:82612"/>
        <dbReference type="ChEBI" id="CHEBI:85445"/>
        <dbReference type="ChEBI" id="CHEBI:85448"/>
        <dbReference type="EC" id="2.1.1.63"/>
    </reaction>
</comment>
<gene>
    <name evidence="9" type="ORF">NX722_22940</name>
</gene>
<keyword evidence="2 9" id="KW-0489">Methyltransferase</keyword>
<accession>A0ABT3N1C6</accession>
<dbReference type="CDD" id="cd06445">
    <property type="entry name" value="ATase"/>
    <property type="match status" value="1"/>
</dbReference>
<reference evidence="9 10" key="1">
    <citation type="submission" date="2022-10" db="EMBL/GenBank/DDBJ databases">
        <title>High-quality genome sequences of two octocoral-associated bacteria, Endozoicomonas euniceicola EF212 and Endozoicomonas gorgoniicola PS125.</title>
        <authorList>
            <person name="Chiou Y.-J."/>
            <person name="Chen Y.-H."/>
        </authorList>
    </citation>
    <scope>NUCLEOTIDE SEQUENCE [LARGE SCALE GENOMIC DNA]</scope>
    <source>
        <strain evidence="9 10">PS125</strain>
    </source>
</reference>
<feature type="domain" description="Methylguanine DNA methyltransferase ribonuclease-like" evidence="8">
    <location>
        <begin position="23"/>
        <end position="100"/>
    </location>
</feature>
<evidence type="ECO:0000256" key="1">
    <source>
        <dbReference type="ARBA" id="ARBA00001286"/>
    </source>
</evidence>
<dbReference type="InterPro" id="IPR036217">
    <property type="entry name" value="MethylDNA_cys_MeTrfase_DNAb"/>
</dbReference>
<dbReference type="Gene3D" id="1.10.10.10">
    <property type="entry name" value="Winged helix-like DNA-binding domain superfamily/Winged helix DNA-binding domain"/>
    <property type="match status" value="1"/>
</dbReference>
<dbReference type="InterPro" id="IPR008332">
    <property type="entry name" value="MethylG_MeTrfase_N"/>
</dbReference>
<dbReference type="SUPFAM" id="SSF46767">
    <property type="entry name" value="Methylated DNA-protein cysteine methyltransferase, C-terminal domain"/>
    <property type="match status" value="1"/>
</dbReference>
<evidence type="ECO:0000256" key="2">
    <source>
        <dbReference type="ARBA" id="ARBA00022603"/>
    </source>
</evidence>
<keyword evidence="4" id="KW-0227">DNA damage</keyword>
<keyword evidence="3 9" id="KW-0808">Transferase</keyword>
<comment type="caution">
    <text evidence="9">The sequence shown here is derived from an EMBL/GenBank/DDBJ whole genome shotgun (WGS) entry which is preliminary data.</text>
</comment>